<name>A0ABP8IP55_9GAMM</name>
<dbReference type="Pfam" id="PF07963">
    <property type="entry name" value="N_methyl"/>
    <property type="match status" value="1"/>
</dbReference>
<dbReference type="NCBIfam" id="TIGR02532">
    <property type="entry name" value="IV_pilin_GFxxxE"/>
    <property type="match status" value="1"/>
</dbReference>
<comment type="caution">
    <text evidence="2">The sequence shown here is derived from an EMBL/GenBank/DDBJ whole genome shotgun (WGS) entry which is preliminary data.</text>
</comment>
<accession>A0ABP8IP55</accession>
<evidence type="ECO:0000313" key="3">
    <source>
        <dbReference type="Proteomes" id="UP001501011"/>
    </source>
</evidence>
<gene>
    <name evidence="2" type="ORF">GCM10023151_21780</name>
</gene>
<dbReference type="Pfam" id="PF16074">
    <property type="entry name" value="PilW"/>
    <property type="match status" value="1"/>
</dbReference>
<organism evidence="2 3">
    <name type="scientific">Kangiella marina</name>
    <dbReference type="NCBI Taxonomy" id="1079178"/>
    <lineage>
        <taxon>Bacteria</taxon>
        <taxon>Pseudomonadati</taxon>
        <taxon>Pseudomonadota</taxon>
        <taxon>Gammaproteobacteria</taxon>
        <taxon>Kangiellales</taxon>
        <taxon>Kangiellaceae</taxon>
        <taxon>Kangiella</taxon>
    </lineage>
</organism>
<evidence type="ECO:0000313" key="2">
    <source>
        <dbReference type="EMBL" id="GAA4364995.1"/>
    </source>
</evidence>
<dbReference type="InterPro" id="IPR012902">
    <property type="entry name" value="N_methyl_site"/>
</dbReference>
<feature type="transmembrane region" description="Helical" evidence="1">
    <location>
        <begin position="12"/>
        <end position="36"/>
    </location>
</feature>
<dbReference type="InterPro" id="IPR032092">
    <property type="entry name" value="PilW"/>
</dbReference>
<dbReference type="EMBL" id="BAABFV010000002">
    <property type="protein sequence ID" value="GAA4364995.1"/>
    <property type="molecule type" value="Genomic_DNA"/>
</dbReference>
<keyword evidence="1" id="KW-0472">Membrane</keyword>
<evidence type="ECO:0008006" key="4">
    <source>
        <dbReference type="Google" id="ProtNLM"/>
    </source>
</evidence>
<keyword evidence="3" id="KW-1185">Reference proteome</keyword>
<protein>
    <recommendedName>
        <fullName evidence="4">Pilus assembly protein PilW</fullName>
    </recommendedName>
</protein>
<keyword evidence="1" id="KW-1133">Transmembrane helix</keyword>
<keyword evidence="1" id="KW-0812">Transmembrane</keyword>
<evidence type="ECO:0000256" key="1">
    <source>
        <dbReference type="SAM" id="Phobius"/>
    </source>
</evidence>
<proteinExistence type="predicted"/>
<dbReference type="Proteomes" id="UP001501011">
    <property type="component" value="Unassembled WGS sequence"/>
</dbReference>
<reference evidence="3" key="1">
    <citation type="journal article" date="2019" name="Int. J. Syst. Evol. Microbiol.">
        <title>The Global Catalogue of Microorganisms (GCM) 10K type strain sequencing project: providing services to taxonomists for standard genome sequencing and annotation.</title>
        <authorList>
            <consortium name="The Broad Institute Genomics Platform"/>
            <consortium name="The Broad Institute Genome Sequencing Center for Infectious Disease"/>
            <person name="Wu L."/>
            <person name="Ma J."/>
        </authorList>
    </citation>
    <scope>NUCLEOTIDE SEQUENCE [LARGE SCALE GENOMIC DNA]</scope>
    <source>
        <strain evidence="3">JCM 17728</strain>
    </source>
</reference>
<sequence>MKILLASKQKAFTLIEYMVAITIGLILLAGLTYLFLGMKQSTTTQSAISSLQENGRFALYFLSDDIQNAGWANVETSGYGVYTSPAFQFAGATASSDGGSVGSSDRITVRYVDDTDCVGGASTGIVENSYFVEDNQLKCTGSSGGTEPLISNIDAMHFLYGIDTDGNSAPNKFVKASDVAASEQESISAVKIILVLASDGNVHSTDKEQKFEVLNEGTLTITDRKARKIFTTTVSVPNKPAFIISS</sequence>
<dbReference type="RefSeq" id="WP_345293250.1">
    <property type="nucleotide sequence ID" value="NZ_BAABFV010000002.1"/>
</dbReference>